<dbReference type="OrthoDB" id="5863734at2759"/>
<feature type="compositionally biased region" description="Polar residues" evidence="1">
    <location>
        <begin position="98"/>
        <end position="122"/>
    </location>
</feature>
<gene>
    <name evidence="2" type="ORF">GPUH_LOCUS1898</name>
</gene>
<accession>A0A183CZK7</accession>
<evidence type="ECO:0000313" key="3">
    <source>
        <dbReference type="Proteomes" id="UP000271098"/>
    </source>
</evidence>
<dbReference type="InterPro" id="IPR047271">
    <property type="entry name" value="Ephexin-like"/>
</dbReference>
<name>A0A183CZK7_9BILA</name>
<feature type="region of interest" description="Disordered" evidence="1">
    <location>
        <begin position="86"/>
        <end position="122"/>
    </location>
</feature>
<sequence>MDLEEMEFSLPLSSDPLLYGNHNTPPGPLFESTSSPERNCLPSTSSDYTLKEIDRSVYTPRILPDPQPLYQIYMMEHNGQLVCEEDEQDATGPAFGRKTNSGAKMQRAPSTASTDSGRGVDCSTTVSQLTSNTSMRRDRLVAGSHFGSQRSLWCELPEVRNAGLLEKLDDDTKKLQEAFFEVITSEASYLRSLNILITHFMAAPEMLGMYLTENSFKTRLSWI</sequence>
<dbReference type="Gene3D" id="1.20.900.10">
    <property type="entry name" value="Dbl homology (DH) domain"/>
    <property type="match status" value="1"/>
</dbReference>
<dbReference type="AlphaFoldDB" id="A0A183CZK7"/>
<keyword evidence="3" id="KW-1185">Reference proteome</keyword>
<evidence type="ECO:0000313" key="4">
    <source>
        <dbReference type="WBParaSite" id="GPUH_0000190301-mRNA-1"/>
    </source>
</evidence>
<dbReference type="PANTHER" id="PTHR12845">
    <property type="entry name" value="GUANINE NUCLEOTIDE EXCHANGE FACTOR"/>
    <property type="match status" value="1"/>
</dbReference>
<dbReference type="WBParaSite" id="GPUH_0000190301-mRNA-1">
    <property type="protein sequence ID" value="GPUH_0000190301-mRNA-1"/>
    <property type="gene ID" value="GPUH_0000190301"/>
</dbReference>
<dbReference type="EMBL" id="UYRT01002552">
    <property type="protein sequence ID" value="VDK31181.1"/>
    <property type="molecule type" value="Genomic_DNA"/>
</dbReference>
<organism evidence="4">
    <name type="scientific">Gongylonema pulchrum</name>
    <dbReference type="NCBI Taxonomy" id="637853"/>
    <lineage>
        <taxon>Eukaryota</taxon>
        <taxon>Metazoa</taxon>
        <taxon>Ecdysozoa</taxon>
        <taxon>Nematoda</taxon>
        <taxon>Chromadorea</taxon>
        <taxon>Rhabditida</taxon>
        <taxon>Spirurina</taxon>
        <taxon>Spiruromorpha</taxon>
        <taxon>Spiruroidea</taxon>
        <taxon>Gongylonematidae</taxon>
        <taxon>Gongylonema</taxon>
    </lineage>
</organism>
<evidence type="ECO:0000256" key="1">
    <source>
        <dbReference type="SAM" id="MobiDB-lite"/>
    </source>
</evidence>
<dbReference type="PANTHER" id="PTHR12845:SF5">
    <property type="entry name" value="EPHEXIN, ISOFORM D"/>
    <property type="match status" value="1"/>
</dbReference>
<proteinExistence type="predicted"/>
<dbReference type="Proteomes" id="UP000271098">
    <property type="component" value="Unassembled WGS sequence"/>
</dbReference>
<dbReference type="InterPro" id="IPR035899">
    <property type="entry name" value="DBL_dom_sf"/>
</dbReference>
<reference evidence="4" key="1">
    <citation type="submission" date="2016-06" db="UniProtKB">
        <authorList>
            <consortium name="WormBaseParasite"/>
        </authorList>
    </citation>
    <scope>IDENTIFICATION</scope>
</reference>
<protein>
    <submittedName>
        <fullName evidence="4">DH domain-containing protein</fullName>
    </submittedName>
</protein>
<dbReference type="GO" id="GO:0005085">
    <property type="term" value="F:guanyl-nucleotide exchange factor activity"/>
    <property type="evidence" value="ECO:0007669"/>
    <property type="project" value="InterPro"/>
</dbReference>
<evidence type="ECO:0000313" key="2">
    <source>
        <dbReference type="EMBL" id="VDK31181.1"/>
    </source>
</evidence>
<dbReference type="SUPFAM" id="SSF48065">
    <property type="entry name" value="DBL homology domain (DH-domain)"/>
    <property type="match status" value="1"/>
</dbReference>
<reference evidence="2 3" key="2">
    <citation type="submission" date="2018-11" db="EMBL/GenBank/DDBJ databases">
        <authorList>
            <consortium name="Pathogen Informatics"/>
        </authorList>
    </citation>
    <scope>NUCLEOTIDE SEQUENCE [LARGE SCALE GENOMIC DNA]</scope>
</reference>